<sequence length="257" mass="29528">MSKTNINEDIVESLIGTTIEKKKSRIPAKLDFLQSATGLILSIFIMFHLIFESSILLGKESMYALTKFFEGDFIVNGGSPLFIIILAVIITSIFIVHALLALRKFPSSYREYMRFRTHSKLMNHSDTNLWFIQITTGIAIFFLGAIHLYSIMTQAQNIGPFASSDRIYSDHMWIVYLMLLVSVVLHTGVGVYRLIVKWGWFDGTNPKKSRVKNRKIVKFITIFYLVLGFVSLLSYIKIGYEHQDSYGERYVLIEEVK</sequence>
<dbReference type="InterPro" id="IPR004224">
    <property type="entry name" value="Fum_red_B_TM"/>
</dbReference>
<feature type="transmembrane region" description="Helical" evidence="8">
    <location>
        <begin position="172"/>
        <end position="195"/>
    </location>
</feature>
<dbReference type="CDD" id="cd00581">
    <property type="entry name" value="QFR_TypeB_TM"/>
    <property type="match status" value="1"/>
</dbReference>
<evidence type="ECO:0000256" key="4">
    <source>
        <dbReference type="ARBA" id="ARBA00022723"/>
    </source>
</evidence>
<feature type="transmembrane region" description="Helical" evidence="8">
    <location>
        <begin position="216"/>
        <end position="236"/>
    </location>
</feature>
<protein>
    <submittedName>
        <fullName evidence="9">Fumarate reductase cytochrome b subunit</fullName>
    </submittedName>
</protein>
<feature type="transmembrane region" description="Helical" evidence="8">
    <location>
        <begin position="81"/>
        <end position="102"/>
    </location>
</feature>
<dbReference type="AlphaFoldDB" id="A0A1W1CK16"/>
<dbReference type="NCBIfam" id="NF010072">
    <property type="entry name" value="PRK13553.1"/>
    <property type="match status" value="1"/>
</dbReference>
<dbReference type="GO" id="GO:0016020">
    <property type="term" value="C:membrane"/>
    <property type="evidence" value="ECO:0007669"/>
    <property type="project" value="UniProtKB-SubCell"/>
</dbReference>
<dbReference type="EMBL" id="FPHN01000199">
    <property type="protein sequence ID" value="SFV66156.1"/>
    <property type="molecule type" value="Genomic_DNA"/>
</dbReference>
<dbReference type="SUPFAM" id="SSF81343">
    <property type="entry name" value="Fumarate reductase respiratory complex transmembrane subunits"/>
    <property type="match status" value="1"/>
</dbReference>
<name>A0A1W1CK16_9ZZZZ</name>
<keyword evidence="7 8" id="KW-0472">Membrane</keyword>
<evidence type="ECO:0000256" key="3">
    <source>
        <dbReference type="ARBA" id="ARBA00022692"/>
    </source>
</evidence>
<evidence type="ECO:0000256" key="2">
    <source>
        <dbReference type="ARBA" id="ARBA00022617"/>
    </source>
</evidence>
<dbReference type="Pfam" id="PF01127">
    <property type="entry name" value="Sdh_cyt"/>
    <property type="match status" value="1"/>
</dbReference>
<dbReference type="GO" id="GO:0006099">
    <property type="term" value="P:tricarboxylic acid cycle"/>
    <property type="evidence" value="ECO:0007669"/>
    <property type="project" value="InterPro"/>
</dbReference>
<evidence type="ECO:0000256" key="7">
    <source>
        <dbReference type="ARBA" id="ARBA00023136"/>
    </source>
</evidence>
<evidence type="ECO:0000256" key="5">
    <source>
        <dbReference type="ARBA" id="ARBA00022989"/>
    </source>
</evidence>
<evidence type="ECO:0000256" key="1">
    <source>
        <dbReference type="ARBA" id="ARBA00004370"/>
    </source>
</evidence>
<dbReference type="PIRSF" id="PIRSF000177">
    <property type="entry name" value="Fumar_rd_cyt_b"/>
    <property type="match status" value="1"/>
</dbReference>
<dbReference type="InterPro" id="IPR000701">
    <property type="entry name" value="SuccDH_FuR_B_TM-su"/>
</dbReference>
<feature type="transmembrane region" description="Helical" evidence="8">
    <location>
        <begin position="129"/>
        <end position="152"/>
    </location>
</feature>
<feature type="transmembrane region" description="Helical" evidence="8">
    <location>
        <begin position="32"/>
        <end position="51"/>
    </location>
</feature>
<proteinExistence type="predicted"/>
<comment type="subcellular location">
    <subcellularLocation>
        <location evidence="1">Membrane</location>
    </subcellularLocation>
</comment>
<accession>A0A1W1CK16</accession>
<keyword evidence="6" id="KW-0408">Iron</keyword>
<dbReference type="InterPro" id="IPR034804">
    <property type="entry name" value="SQR/QFR_C/D"/>
</dbReference>
<evidence type="ECO:0000256" key="6">
    <source>
        <dbReference type="ARBA" id="ARBA00023004"/>
    </source>
</evidence>
<evidence type="ECO:0000256" key="8">
    <source>
        <dbReference type="SAM" id="Phobius"/>
    </source>
</evidence>
<keyword evidence="3 8" id="KW-0812">Transmembrane</keyword>
<keyword evidence="2" id="KW-0349">Heme</keyword>
<dbReference type="GO" id="GO:0046872">
    <property type="term" value="F:metal ion binding"/>
    <property type="evidence" value="ECO:0007669"/>
    <property type="project" value="UniProtKB-KW"/>
</dbReference>
<evidence type="ECO:0000313" key="9">
    <source>
        <dbReference type="EMBL" id="SFV66156.1"/>
    </source>
</evidence>
<organism evidence="9">
    <name type="scientific">hydrothermal vent metagenome</name>
    <dbReference type="NCBI Taxonomy" id="652676"/>
    <lineage>
        <taxon>unclassified sequences</taxon>
        <taxon>metagenomes</taxon>
        <taxon>ecological metagenomes</taxon>
    </lineage>
</organism>
<dbReference type="Gene3D" id="1.20.1300.10">
    <property type="entry name" value="Fumarate reductase/succinate dehydrogenase, transmembrane subunit"/>
    <property type="match status" value="1"/>
</dbReference>
<reference evidence="9" key="1">
    <citation type="submission" date="2016-10" db="EMBL/GenBank/DDBJ databases">
        <authorList>
            <person name="de Groot N.N."/>
        </authorList>
    </citation>
    <scope>NUCLEOTIDE SEQUENCE</scope>
</reference>
<keyword evidence="5 8" id="KW-1133">Transmembrane helix</keyword>
<keyword evidence="4" id="KW-0479">Metal-binding</keyword>
<gene>
    <name evidence="9" type="ORF">MNB_SV-14-1481</name>
</gene>